<dbReference type="Gene3D" id="3.30.40.10">
    <property type="entry name" value="Zinc/RING finger domain, C3HC4 (zinc finger)"/>
    <property type="match status" value="1"/>
</dbReference>
<dbReference type="InterPro" id="IPR044249">
    <property type="entry name" value="XERICO-like"/>
</dbReference>
<dbReference type="PANTHER" id="PTHR47258">
    <property type="match status" value="1"/>
</dbReference>
<dbReference type="PROSITE" id="PS50089">
    <property type="entry name" value="ZF_RING_2"/>
    <property type="match status" value="1"/>
</dbReference>
<evidence type="ECO:0000256" key="2">
    <source>
        <dbReference type="ARBA" id="ARBA00022771"/>
    </source>
</evidence>
<dbReference type="PANTHER" id="PTHR47258:SF1">
    <property type="entry name" value="E3 UBIQUITIN-PROTEIN LIGASE XERICO-RELATED"/>
    <property type="match status" value="1"/>
</dbReference>
<protein>
    <recommendedName>
        <fullName evidence="6">RING-type domain-containing protein</fullName>
    </recommendedName>
</protein>
<dbReference type="EMBL" id="CP136893">
    <property type="protein sequence ID" value="WOL05445.1"/>
    <property type="molecule type" value="Genomic_DNA"/>
</dbReference>
<dbReference type="InterPro" id="IPR001841">
    <property type="entry name" value="Znf_RING"/>
</dbReference>
<evidence type="ECO:0000256" key="5">
    <source>
        <dbReference type="SAM" id="SignalP"/>
    </source>
</evidence>
<keyword evidence="3" id="KW-0862">Zinc</keyword>
<evidence type="ECO:0000256" key="4">
    <source>
        <dbReference type="PROSITE-ProRule" id="PRU00175"/>
    </source>
</evidence>
<dbReference type="SUPFAM" id="SSF57850">
    <property type="entry name" value="RING/U-box"/>
    <property type="match status" value="1"/>
</dbReference>
<dbReference type="GO" id="GO:0008270">
    <property type="term" value="F:zinc ion binding"/>
    <property type="evidence" value="ECO:0007669"/>
    <property type="project" value="UniProtKB-KW"/>
</dbReference>
<keyword evidence="2 4" id="KW-0863">Zinc-finger</keyword>
<name>A0AAQ3QEH3_9LILI</name>
<accession>A0AAQ3QEH3</accession>
<dbReference type="InterPro" id="IPR011016">
    <property type="entry name" value="Znf_RING-CH"/>
</dbReference>
<evidence type="ECO:0000256" key="1">
    <source>
        <dbReference type="ARBA" id="ARBA00022723"/>
    </source>
</evidence>
<evidence type="ECO:0000313" key="8">
    <source>
        <dbReference type="Proteomes" id="UP001327560"/>
    </source>
</evidence>
<reference evidence="7 8" key="1">
    <citation type="submission" date="2023-10" db="EMBL/GenBank/DDBJ databases">
        <title>Chromosome-scale genome assembly provides insights into flower coloration mechanisms of Canna indica.</title>
        <authorList>
            <person name="Li C."/>
        </authorList>
    </citation>
    <scope>NUCLEOTIDE SEQUENCE [LARGE SCALE GENOMIC DNA]</scope>
    <source>
        <tissue evidence="7">Flower</tissue>
    </source>
</reference>
<keyword evidence="8" id="KW-1185">Reference proteome</keyword>
<gene>
    <name evidence="7" type="ORF">Cni_G14174</name>
</gene>
<proteinExistence type="predicted"/>
<feature type="chain" id="PRO_5042831535" description="RING-type domain-containing protein" evidence="5">
    <location>
        <begin position="31"/>
        <end position="163"/>
    </location>
</feature>
<dbReference type="SMART" id="SM00744">
    <property type="entry name" value="RINGv"/>
    <property type="match status" value="1"/>
</dbReference>
<sequence>MGFPLAYPQLPKLLLHLLFLFAHLKTLIDSLLRSLGLTESESRWHDHEETRRGTSLCPALPVIIQESSPAVQFEHLLRAGRRRCWPPASCAVCLCEFEAADEVRRMSGCQHVFHRQCVDRWLEHGQHTCPLCRAPLVVASIADDESRSFVYGEECCYFCLTSS</sequence>
<dbReference type="SMART" id="SM00184">
    <property type="entry name" value="RING"/>
    <property type="match status" value="1"/>
</dbReference>
<dbReference type="InterPro" id="IPR013083">
    <property type="entry name" value="Znf_RING/FYVE/PHD"/>
</dbReference>
<feature type="domain" description="RING-type" evidence="6">
    <location>
        <begin position="90"/>
        <end position="133"/>
    </location>
</feature>
<keyword evidence="1" id="KW-0479">Metal-binding</keyword>
<evidence type="ECO:0000313" key="7">
    <source>
        <dbReference type="EMBL" id="WOL05445.1"/>
    </source>
</evidence>
<keyword evidence="5" id="KW-0732">Signal</keyword>
<feature type="signal peptide" evidence="5">
    <location>
        <begin position="1"/>
        <end position="30"/>
    </location>
</feature>
<dbReference type="AlphaFoldDB" id="A0AAQ3QEH3"/>
<evidence type="ECO:0000256" key="3">
    <source>
        <dbReference type="ARBA" id="ARBA00022833"/>
    </source>
</evidence>
<dbReference type="Pfam" id="PF13639">
    <property type="entry name" value="zf-RING_2"/>
    <property type="match status" value="1"/>
</dbReference>
<dbReference type="Proteomes" id="UP001327560">
    <property type="component" value="Chromosome 4"/>
</dbReference>
<evidence type="ECO:0000259" key="6">
    <source>
        <dbReference type="PROSITE" id="PS50089"/>
    </source>
</evidence>
<organism evidence="7 8">
    <name type="scientific">Canna indica</name>
    <name type="common">Indian-shot</name>
    <dbReference type="NCBI Taxonomy" id="4628"/>
    <lineage>
        <taxon>Eukaryota</taxon>
        <taxon>Viridiplantae</taxon>
        <taxon>Streptophyta</taxon>
        <taxon>Embryophyta</taxon>
        <taxon>Tracheophyta</taxon>
        <taxon>Spermatophyta</taxon>
        <taxon>Magnoliopsida</taxon>
        <taxon>Liliopsida</taxon>
        <taxon>Zingiberales</taxon>
        <taxon>Cannaceae</taxon>
        <taxon>Canna</taxon>
    </lineage>
</organism>